<evidence type="ECO:0000256" key="5">
    <source>
        <dbReference type="ARBA" id="ARBA00022840"/>
    </source>
</evidence>
<comment type="subunit">
    <text evidence="8">Monomer.</text>
</comment>
<dbReference type="InterPro" id="IPR001412">
    <property type="entry name" value="aa-tRNA-synth_I_CS"/>
</dbReference>
<comment type="function">
    <text evidence="8">Catalyzes the attachment of glutamate to tRNA(Glu) in a two-step reaction: glutamate is first activated by ATP to form Glu-AMP and then transferred to the acceptor end of tRNA(Glu).</text>
</comment>
<dbReference type="Proteomes" id="UP000198635">
    <property type="component" value="Unassembled WGS sequence"/>
</dbReference>
<dbReference type="GO" id="GO:0005829">
    <property type="term" value="C:cytosol"/>
    <property type="evidence" value="ECO:0007669"/>
    <property type="project" value="TreeGrafter"/>
</dbReference>
<dbReference type="Pfam" id="PF19269">
    <property type="entry name" value="Anticodon_2"/>
    <property type="match status" value="1"/>
</dbReference>
<dbReference type="RefSeq" id="WP_092373560.1">
    <property type="nucleotide sequence ID" value="NZ_FORX01000005.1"/>
</dbReference>
<sequence>MSNFKTGGPFVTRFAPSPTGGLHLGNVRTAILNHLLARQSGGKFLLRLEDTDQERSTFAAEAAILWSMSWLGLVPDEPVRHQSLRLHLYRRAVDGLVAEDRAYPCFCTDAELEQDRKEAAARNLPPRYSGRCARMSREERAERLNRGDAHALRFRLPEKPEVSFKDLIKGQITLPAGAFGDFVLLRSSGWPSYNLAVVVDDADMGVNLVLRGEDHLTNTARQILLYDALGLTAPAFAHHGLLMDPDGKKLSKRSGALSIPECMEMGLEPLAVVQYLASLSGALPTKNLFTSLDEMARAFNPFALGRGNAVMSLDELTALSARVFRAANPADQIRQLDETLPAESAWHEFDPQVRLHLLTSLRENAANLHELRALLPLFTEKEARFTSGALTELAGSLPVLAALDQGMSAHSPNSRLEKDAAGAVLRGTGEKAGAKGRKLYHPIRLALTGSENGPELATLLTLLPAGLIRERVQTVLNIFSHCNHKE</sequence>
<dbReference type="PANTHER" id="PTHR43311:SF1">
    <property type="entry name" value="GLUTAMYL-Q TRNA(ASP) SYNTHETASE"/>
    <property type="match status" value="1"/>
</dbReference>
<comment type="similarity">
    <text evidence="8">Belongs to the class-I aminoacyl-tRNA synthetase family. Glutamate--tRNA ligase type 1 subfamily.</text>
</comment>
<reference evidence="12" key="1">
    <citation type="submission" date="2016-10" db="EMBL/GenBank/DDBJ databases">
        <authorList>
            <person name="Varghese N."/>
            <person name="Submissions S."/>
        </authorList>
    </citation>
    <scope>NUCLEOTIDE SEQUENCE [LARGE SCALE GENOMIC DNA]</scope>
    <source>
        <strain evidence="12">DSM 5918</strain>
    </source>
</reference>
<dbReference type="GO" id="GO:0000049">
    <property type="term" value="F:tRNA binding"/>
    <property type="evidence" value="ECO:0007669"/>
    <property type="project" value="InterPro"/>
</dbReference>
<protein>
    <recommendedName>
        <fullName evidence="8">Glutamate--tRNA ligase</fullName>
        <ecNumber evidence="8">6.1.1.17</ecNumber>
    </recommendedName>
    <alternativeName>
        <fullName evidence="8">Glutamyl-tRNA synthetase</fullName>
        <shortName evidence="8">GluRS</shortName>
    </alternativeName>
</protein>
<comment type="caution">
    <text evidence="8">Lacks conserved residue(s) required for the propagation of feature annotation.</text>
</comment>
<organism evidence="11 12">
    <name type="scientific">Desulfomicrobium apsheronum</name>
    <dbReference type="NCBI Taxonomy" id="52560"/>
    <lineage>
        <taxon>Bacteria</taxon>
        <taxon>Pseudomonadati</taxon>
        <taxon>Thermodesulfobacteriota</taxon>
        <taxon>Desulfovibrionia</taxon>
        <taxon>Desulfovibrionales</taxon>
        <taxon>Desulfomicrobiaceae</taxon>
        <taxon>Desulfomicrobium</taxon>
    </lineage>
</organism>
<comment type="subcellular location">
    <subcellularLocation>
        <location evidence="8">Cytoplasm</location>
    </subcellularLocation>
</comment>
<dbReference type="GO" id="GO:0006424">
    <property type="term" value="P:glutamyl-tRNA aminoacylation"/>
    <property type="evidence" value="ECO:0007669"/>
    <property type="project" value="UniProtKB-UniRule"/>
</dbReference>
<dbReference type="PRINTS" id="PR00987">
    <property type="entry name" value="TRNASYNTHGLU"/>
</dbReference>
<keyword evidence="4" id="KW-0862">Zinc</keyword>
<dbReference type="NCBIfam" id="TIGR00464">
    <property type="entry name" value="gltX_bact"/>
    <property type="match status" value="1"/>
</dbReference>
<dbReference type="InterPro" id="IPR049940">
    <property type="entry name" value="GluQ/Sye"/>
</dbReference>
<evidence type="ECO:0000256" key="7">
    <source>
        <dbReference type="ARBA" id="ARBA00023146"/>
    </source>
</evidence>
<evidence type="ECO:0000256" key="4">
    <source>
        <dbReference type="ARBA" id="ARBA00022833"/>
    </source>
</evidence>
<dbReference type="Gene3D" id="3.40.50.620">
    <property type="entry name" value="HUPs"/>
    <property type="match status" value="1"/>
</dbReference>
<dbReference type="GO" id="GO:0005524">
    <property type="term" value="F:ATP binding"/>
    <property type="evidence" value="ECO:0007669"/>
    <property type="project" value="UniProtKB-UniRule"/>
</dbReference>
<dbReference type="InterPro" id="IPR014729">
    <property type="entry name" value="Rossmann-like_a/b/a_fold"/>
</dbReference>
<dbReference type="GO" id="GO:0004818">
    <property type="term" value="F:glutamate-tRNA ligase activity"/>
    <property type="evidence" value="ECO:0007669"/>
    <property type="project" value="UniProtKB-UniRule"/>
</dbReference>
<keyword evidence="6 8" id="KW-0648">Protein biosynthesis</keyword>
<dbReference type="Pfam" id="PF00749">
    <property type="entry name" value="tRNA-synt_1c"/>
    <property type="match status" value="1"/>
</dbReference>
<feature type="short sequence motif" description="'KMSKS' region" evidence="8">
    <location>
        <begin position="249"/>
        <end position="253"/>
    </location>
</feature>
<dbReference type="InterPro" id="IPR000924">
    <property type="entry name" value="Glu/Gln-tRNA-synth"/>
</dbReference>
<dbReference type="PROSITE" id="PS00178">
    <property type="entry name" value="AA_TRNA_LIGASE_I"/>
    <property type="match status" value="1"/>
</dbReference>
<evidence type="ECO:0000313" key="12">
    <source>
        <dbReference type="Proteomes" id="UP000198635"/>
    </source>
</evidence>
<evidence type="ECO:0000256" key="8">
    <source>
        <dbReference type="HAMAP-Rule" id="MF_00022"/>
    </source>
</evidence>
<keyword evidence="3 8" id="KW-0547">Nucleotide-binding</keyword>
<evidence type="ECO:0000256" key="6">
    <source>
        <dbReference type="ARBA" id="ARBA00022917"/>
    </source>
</evidence>
<dbReference type="InterPro" id="IPR020751">
    <property type="entry name" value="aa-tRNA-synth_I_codon-bd_sub2"/>
</dbReference>
<gene>
    <name evidence="8" type="primary">gltX</name>
    <name evidence="11" type="ORF">SAMN04488082_105106</name>
</gene>
<dbReference type="InterPro" id="IPR008925">
    <property type="entry name" value="aa_tRNA-synth_I_cd-bd_sf"/>
</dbReference>
<comment type="catalytic activity">
    <reaction evidence="8">
        <text>tRNA(Glu) + L-glutamate + ATP = L-glutamyl-tRNA(Glu) + AMP + diphosphate</text>
        <dbReference type="Rhea" id="RHEA:23540"/>
        <dbReference type="Rhea" id="RHEA-COMP:9663"/>
        <dbReference type="Rhea" id="RHEA-COMP:9680"/>
        <dbReference type="ChEBI" id="CHEBI:29985"/>
        <dbReference type="ChEBI" id="CHEBI:30616"/>
        <dbReference type="ChEBI" id="CHEBI:33019"/>
        <dbReference type="ChEBI" id="CHEBI:78442"/>
        <dbReference type="ChEBI" id="CHEBI:78520"/>
        <dbReference type="ChEBI" id="CHEBI:456215"/>
        <dbReference type="EC" id="6.1.1.17"/>
    </reaction>
</comment>
<feature type="domain" description="Glutamyl/glutaminyl-tRNA synthetase class Ib catalytic" evidence="9">
    <location>
        <begin position="11"/>
        <end position="316"/>
    </location>
</feature>
<feature type="short sequence motif" description="'HIGH' region" evidence="8">
    <location>
        <begin position="16"/>
        <end position="26"/>
    </location>
</feature>
<dbReference type="EC" id="6.1.1.17" evidence="8"/>
<keyword evidence="5 8" id="KW-0067">ATP-binding</keyword>
<dbReference type="AlphaFoldDB" id="A0A1I3T7R1"/>
<dbReference type="InterPro" id="IPR020058">
    <property type="entry name" value="Glu/Gln-tRNA-synth_Ib_cat-dom"/>
</dbReference>
<accession>A0A1I3T7R1</accession>
<keyword evidence="7 8" id="KW-0030">Aminoacyl-tRNA synthetase</keyword>
<dbReference type="HAMAP" id="MF_00022">
    <property type="entry name" value="Glu_tRNA_synth_type1"/>
    <property type="match status" value="1"/>
</dbReference>
<dbReference type="PANTHER" id="PTHR43311">
    <property type="entry name" value="GLUTAMATE--TRNA LIGASE"/>
    <property type="match status" value="1"/>
</dbReference>
<dbReference type="OrthoDB" id="9807503at2"/>
<feature type="binding site" evidence="8">
    <location>
        <position position="252"/>
    </location>
    <ligand>
        <name>ATP</name>
        <dbReference type="ChEBI" id="CHEBI:30616"/>
    </ligand>
</feature>
<proteinExistence type="inferred from homology"/>
<feature type="domain" description="Aminoacyl-tRNA synthetase class I anticodon-binding" evidence="10">
    <location>
        <begin position="355"/>
        <end position="474"/>
    </location>
</feature>
<dbReference type="Gene3D" id="1.10.10.350">
    <property type="match status" value="1"/>
</dbReference>
<dbReference type="SUPFAM" id="SSF48163">
    <property type="entry name" value="An anticodon-binding domain of class I aminoacyl-tRNA synthetases"/>
    <property type="match status" value="1"/>
</dbReference>
<evidence type="ECO:0000259" key="9">
    <source>
        <dbReference type="Pfam" id="PF00749"/>
    </source>
</evidence>
<evidence type="ECO:0000256" key="1">
    <source>
        <dbReference type="ARBA" id="ARBA00022598"/>
    </source>
</evidence>
<keyword evidence="1 8" id="KW-0436">Ligase</keyword>
<dbReference type="InterPro" id="IPR045462">
    <property type="entry name" value="aa-tRNA-synth_I_cd-bd"/>
</dbReference>
<dbReference type="STRING" id="52560.SAMN04488082_105106"/>
<dbReference type="EMBL" id="FORX01000005">
    <property type="protein sequence ID" value="SFJ66532.1"/>
    <property type="molecule type" value="Genomic_DNA"/>
</dbReference>
<dbReference type="InterPro" id="IPR004527">
    <property type="entry name" value="Glu-tRNA-ligase_bac/mito"/>
</dbReference>
<keyword evidence="8" id="KW-0963">Cytoplasm</keyword>
<keyword evidence="2" id="KW-0479">Metal-binding</keyword>
<evidence type="ECO:0000313" key="11">
    <source>
        <dbReference type="EMBL" id="SFJ66532.1"/>
    </source>
</evidence>
<evidence type="ECO:0000256" key="2">
    <source>
        <dbReference type="ARBA" id="ARBA00022723"/>
    </source>
</evidence>
<dbReference type="NCBIfam" id="NF004315">
    <property type="entry name" value="PRK05710.1-4"/>
    <property type="match status" value="1"/>
</dbReference>
<name>A0A1I3T7R1_9BACT</name>
<keyword evidence="12" id="KW-1185">Reference proteome</keyword>
<evidence type="ECO:0000259" key="10">
    <source>
        <dbReference type="Pfam" id="PF19269"/>
    </source>
</evidence>
<evidence type="ECO:0000256" key="3">
    <source>
        <dbReference type="ARBA" id="ARBA00022741"/>
    </source>
</evidence>
<dbReference type="SUPFAM" id="SSF52374">
    <property type="entry name" value="Nucleotidylyl transferase"/>
    <property type="match status" value="1"/>
</dbReference>